<dbReference type="AlphaFoldDB" id="A0A1W1W570"/>
<dbReference type="EMBL" id="FWWW01000111">
    <property type="protein sequence ID" value="SMC00610.1"/>
    <property type="molecule type" value="Genomic_DNA"/>
</dbReference>
<keyword evidence="2" id="KW-1185">Reference proteome</keyword>
<dbReference type="Proteomes" id="UP000192266">
    <property type="component" value="Unassembled WGS sequence"/>
</dbReference>
<protein>
    <submittedName>
        <fullName evidence="1">Transposase TnpA, Tn21</fullName>
    </submittedName>
</protein>
<evidence type="ECO:0000313" key="2">
    <source>
        <dbReference type="Proteomes" id="UP000192266"/>
    </source>
</evidence>
<gene>
    <name evidence="1" type="ORF">SAMN00120144_4023</name>
</gene>
<proteinExistence type="predicted"/>
<organism evidence="1 2">
    <name type="scientific">Hymenobacter roseosalivarius DSM 11622</name>
    <dbReference type="NCBI Taxonomy" id="645990"/>
    <lineage>
        <taxon>Bacteria</taxon>
        <taxon>Pseudomonadati</taxon>
        <taxon>Bacteroidota</taxon>
        <taxon>Cytophagia</taxon>
        <taxon>Cytophagales</taxon>
        <taxon>Hymenobacteraceae</taxon>
        <taxon>Hymenobacter</taxon>
    </lineage>
</organism>
<evidence type="ECO:0000313" key="1">
    <source>
        <dbReference type="EMBL" id="SMC00610.1"/>
    </source>
</evidence>
<reference evidence="1 2" key="1">
    <citation type="submission" date="2017-04" db="EMBL/GenBank/DDBJ databases">
        <authorList>
            <person name="Afonso C.L."/>
            <person name="Miller P.J."/>
            <person name="Scott M.A."/>
            <person name="Spackman E."/>
            <person name="Goraichik I."/>
            <person name="Dimitrov K.M."/>
            <person name="Suarez D.L."/>
            <person name="Swayne D.E."/>
        </authorList>
    </citation>
    <scope>NUCLEOTIDE SEQUENCE [LARGE SCALE GENOMIC DNA]</scope>
    <source>
        <strain evidence="1 2">DSM 11622</strain>
    </source>
</reference>
<sequence>MKEHYTNTAGFTNHLFAVRPRLSYRFAPRNWGV</sequence>
<name>A0A1W1W570_9BACT</name>
<accession>A0A1W1W570</accession>